<accession>A0A9W6MZV5</accession>
<dbReference type="EMBL" id="BSFJ01000021">
    <property type="protein sequence ID" value="GLK73134.1"/>
    <property type="molecule type" value="Genomic_DNA"/>
</dbReference>
<reference evidence="1" key="2">
    <citation type="submission" date="2023-01" db="EMBL/GenBank/DDBJ databases">
        <authorList>
            <person name="Sun Q."/>
            <person name="Evtushenko L."/>
        </authorList>
    </citation>
    <scope>NUCLEOTIDE SEQUENCE</scope>
    <source>
        <strain evidence="1">VKM B-2484</strain>
    </source>
</reference>
<sequence length="85" mass="8640">MTDNPCRIGQLASNGKLGFVGGLAAGWWLIRASASAKTHSEQSAKCPAGERLNGSAAVNAEMVPSELHLNHATGSGRAGAAAREP</sequence>
<dbReference type="Proteomes" id="UP001143370">
    <property type="component" value="Unassembled WGS sequence"/>
</dbReference>
<reference evidence="1" key="1">
    <citation type="journal article" date="2014" name="Int. J. Syst. Evol. Microbiol.">
        <title>Complete genome sequence of Corynebacterium casei LMG S-19264T (=DSM 44701T), isolated from a smear-ripened cheese.</title>
        <authorList>
            <consortium name="US DOE Joint Genome Institute (JGI-PGF)"/>
            <person name="Walter F."/>
            <person name="Albersmeier A."/>
            <person name="Kalinowski J."/>
            <person name="Ruckert C."/>
        </authorList>
    </citation>
    <scope>NUCLEOTIDE SEQUENCE</scope>
    <source>
        <strain evidence="1">VKM B-2484</strain>
    </source>
</reference>
<comment type="caution">
    <text evidence="1">The sequence shown here is derived from an EMBL/GenBank/DDBJ whole genome shotgun (WGS) entry which is preliminary data.</text>
</comment>
<proteinExistence type="predicted"/>
<protein>
    <submittedName>
        <fullName evidence="1">Uncharacterized protein</fullName>
    </submittedName>
</protein>
<evidence type="ECO:0000313" key="2">
    <source>
        <dbReference type="Proteomes" id="UP001143370"/>
    </source>
</evidence>
<organism evidence="1 2">
    <name type="scientific">Ancylobacter dichloromethanicus</name>
    <dbReference type="NCBI Taxonomy" id="518825"/>
    <lineage>
        <taxon>Bacteria</taxon>
        <taxon>Pseudomonadati</taxon>
        <taxon>Pseudomonadota</taxon>
        <taxon>Alphaproteobacteria</taxon>
        <taxon>Hyphomicrobiales</taxon>
        <taxon>Xanthobacteraceae</taxon>
        <taxon>Ancylobacter</taxon>
    </lineage>
</organism>
<name>A0A9W6MZV5_9HYPH</name>
<dbReference type="AlphaFoldDB" id="A0A9W6MZV5"/>
<keyword evidence="2" id="KW-1185">Reference proteome</keyword>
<gene>
    <name evidence="1" type="ORF">GCM10017643_32500</name>
</gene>
<evidence type="ECO:0000313" key="1">
    <source>
        <dbReference type="EMBL" id="GLK73134.1"/>
    </source>
</evidence>